<keyword evidence="2" id="KW-1185">Reference proteome</keyword>
<organism evidence="1 2">
    <name type="scientific">Marasmiellus scandens</name>
    <dbReference type="NCBI Taxonomy" id="2682957"/>
    <lineage>
        <taxon>Eukaryota</taxon>
        <taxon>Fungi</taxon>
        <taxon>Dikarya</taxon>
        <taxon>Basidiomycota</taxon>
        <taxon>Agaricomycotina</taxon>
        <taxon>Agaricomycetes</taxon>
        <taxon>Agaricomycetidae</taxon>
        <taxon>Agaricales</taxon>
        <taxon>Marasmiineae</taxon>
        <taxon>Omphalotaceae</taxon>
        <taxon>Marasmiellus</taxon>
    </lineage>
</organism>
<dbReference type="EMBL" id="JBANRG010000032">
    <property type="protein sequence ID" value="KAK7451084.1"/>
    <property type="molecule type" value="Genomic_DNA"/>
</dbReference>
<protein>
    <submittedName>
        <fullName evidence="1">Uncharacterized protein</fullName>
    </submittedName>
</protein>
<sequence>MSTLKQGGHVNMMDDFLIDQLPPQILKSSLRALLSSLSPAQGIFVSHVRTWLLSNLPEKIPADRLFHSEQAEYPQYLKSIRWLFSSKLANESLPLLTHFIDSIPAAGIQWQKDECAKTLADVNADVIQAIQALKEVLASSNPDDETNLLLHDLLRSLEEYGGYCNDKLLEYPLERAHDQVHSLVTDLSNHCTNRSVKSSHENLVNDQLAASTISRNILQPIIIHMRPEALPRVSFTKLNSGLEIPRLLTGLWQMSSSAWGAALYRDQKNAFIELMESGLVAADMADHYNLYGGLCANAFNLKLGTE</sequence>
<comment type="caution">
    <text evidence="1">The sequence shown here is derived from an EMBL/GenBank/DDBJ whole genome shotgun (WGS) entry which is preliminary data.</text>
</comment>
<evidence type="ECO:0000313" key="1">
    <source>
        <dbReference type="EMBL" id="KAK7451084.1"/>
    </source>
</evidence>
<evidence type="ECO:0000313" key="2">
    <source>
        <dbReference type="Proteomes" id="UP001498398"/>
    </source>
</evidence>
<name>A0ABR1J542_9AGAR</name>
<gene>
    <name evidence="1" type="ORF">VKT23_012760</name>
</gene>
<dbReference type="Proteomes" id="UP001498398">
    <property type="component" value="Unassembled WGS sequence"/>
</dbReference>
<reference evidence="1 2" key="1">
    <citation type="submission" date="2024-01" db="EMBL/GenBank/DDBJ databases">
        <title>A draft genome for the cacao thread blight pathogen Marasmiellus scandens.</title>
        <authorList>
            <person name="Baruah I.K."/>
            <person name="Leung J."/>
            <person name="Bukari Y."/>
            <person name="Amoako-Attah I."/>
            <person name="Meinhardt L.W."/>
            <person name="Bailey B.A."/>
            <person name="Cohen S.P."/>
        </authorList>
    </citation>
    <scope>NUCLEOTIDE SEQUENCE [LARGE SCALE GENOMIC DNA]</scope>
    <source>
        <strain evidence="1 2">GH-19</strain>
    </source>
</reference>
<proteinExistence type="predicted"/>
<accession>A0ABR1J542</accession>